<evidence type="ECO:0000313" key="1">
    <source>
        <dbReference type="EMBL" id="VEL33867.1"/>
    </source>
</evidence>
<protein>
    <submittedName>
        <fullName evidence="1">Uncharacterized protein</fullName>
    </submittedName>
</protein>
<comment type="caution">
    <text evidence="1">The sequence shown here is derived from an EMBL/GenBank/DDBJ whole genome shotgun (WGS) entry which is preliminary data.</text>
</comment>
<keyword evidence="2" id="KW-1185">Reference proteome</keyword>
<evidence type="ECO:0000313" key="2">
    <source>
        <dbReference type="Proteomes" id="UP000784294"/>
    </source>
</evidence>
<reference evidence="1" key="1">
    <citation type="submission" date="2018-11" db="EMBL/GenBank/DDBJ databases">
        <authorList>
            <consortium name="Pathogen Informatics"/>
        </authorList>
    </citation>
    <scope>NUCLEOTIDE SEQUENCE</scope>
</reference>
<sequence>MLARAYQATAEAMLNESGPCLLGYTHLVARLLGLDRSSCSATQMMAAASVGPCHSDAVGRLLRAHHKLVSQWRQASCVF</sequence>
<dbReference type="EMBL" id="CAAALY010246583">
    <property type="protein sequence ID" value="VEL33867.1"/>
    <property type="molecule type" value="Genomic_DNA"/>
</dbReference>
<dbReference type="Proteomes" id="UP000784294">
    <property type="component" value="Unassembled WGS sequence"/>
</dbReference>
<dbReference type="AlphaFoldDB" id="A0A448XCU3"/>
<name>A0A448XCU3_9PLAT</name>
<accession>A0A448XCU3</accession>
<gene>
    <name evidence="1" type="ORF">PXEA_LOCUS27307</name>
</gene>
<proteinExistence type="predicted"/>
<organism evidence="1 2">
    <name type="scientific">Protopolystoma xenopodis</name>
    <dbReference type="NCBI Taxonomy" id="117903"/>
    <lineage>
        <taxon>Eukaryota</taxon>
        <taxon>Metazoa</taxon>
        <taxon>Spiralia</taxon>
        <taxon>Lophotrochozoa</taxon>
        <taxon>Platyhelminthes</taxon>
        <taxon>Monogenea</taxon>
        <taxon>Polyopisthocotylea</taxon>
        <taxon>Polystomatidea</taxon>
        <taxon>Polystomatidae</taxon>
        <taxon>Protopolystoma</taxon>
    </lineage>
</organism>